<dbReference type="SUPFAM" id="SSF49384">
    <property type="entry name" value="Carbohydrate-binding domain"/>
    <property type="match status" value="1"/>
</dbReference>
<dbReference type="Gene3D" id="2.60.40.290">
    <property type="match status" value="1"/>
</dbReference>
<proteinExistence type="predicted"/>
<dbReference type="GO" id="GO:0030247">
    <property type="term" value="F:polysaccharide binding"/>
    <property type="evidence" value="ECO:0007669"/>
    <property type="project" value="UniProtKB-UniRule"/>
</dbReference>
<dbReference type="InterPro" id="IPR012291">
    <property type="entry name" value="CBM2_carb-bd_dom_sf"/>
</dbReference>
<evidence type="ECO:0000259" key="3">
    <source>
        <dbReference type="PROSITE" id="PS51173"/>
    </source>
</evidence>
<feature type="chain" id="PRO_5040917547" evidence="2">
    <location>
        <begin position="37"/>
        <end position="188"/>
    </location>
</feature>
<name>A0A9X3SQX0_9ACTN</name>
<feature type="compositionally biased region" description="Basic and acidic residues" evidence="1">
    <location>
        <begin position="177"/>
        <end position="188"/>
    </location>
</feature>
<feature type="domain" description="CBM2" evidence="3">
    <location>
        <begin position="33"/>
        <end position="142"/>
    </location>
</feature>
<accession>A0A9X3SQX0</accession>
<keyword evidence="2" id="KW-0732">Signal</keyword>
<dbReference type="AlphaFoldDB" id="A0A9X3SQX0"/>
<evidence type="ECO:0000313" key="4">
    <source>
        <dbReference type="EMBL" id="MDA1360987.1"/>
    </source>
</evidence>
<evidence type="ECO:0000256" key="1">
    <source>
        <dbReference type="SAM" id="MobiDB-lite"/>
    </source>
</evidence>
<dbReference type="GO" id="GO:0005975">
    <property type="term" value="P:carbohydrate metabolic process"/>
    <property type="evidence" value="ECO:0007669"/>
    <property type="project" value="InterPro"/>
</dbReference>
<dbReference type="PROSITE" id="PS51173">
    <property type="entry name" value="CBM2"/>
    <property type="match status" value="1"/>
</dbReference>
<reference evidence="4" key="1">
    <citation type="submission" date="2022-12" db="EMBL/GenBank/DDBJ databases">
        <title>Gycomyces niveus sp.nov.,a novel actinomycete isolated from soil in Shouguan.</title>
        <authorList>
            <person name="Yang X."/>
        </authorList>
    </citation>
    <scope>NUCLEOTIDE SEQUENCE</scope>
    <source>
        <strain evidence="4">NEAU-A15</strain>
    </source>
</reference>
<feature type="region of interest" description="Disordered" evidence="1">
    <location>
        <begin position="169"/>
        <end position="188"/>
    </location>
</feature>
<feature type="signal peptide" evidence="2">
    <location>
        <begin position="1"/>
        <end position="36"/>
    </location>
</feature>
<gene>
    <name evidence="4" type="ORF">O1R50_15255</name>
</gene>
<keyword evidence="5" id="KW-1185">Reference proteome</keyword>
<dbReference type="GO" id="GO:0004553">
    <property type="term" value="F:hydrolase activity, hydrolyzing O-glycosyl compounds"/>
    <property type="evidence" value="ECO:0007669"/>
    <property type="project" value="InterPro"/>
</dbReference>
<dbReference type="SMART" id="SM00637">
    <property type="entry name" value="CBD_II"/>
    <property type="match status" value="1"/>
</dbReference>
<dbReference type="InterPro" id="IPR008965">
    <property type="entry name" value="CBM2/CBM3_carb-bd_dom_sf"/>
</dbReference>
<evidence type="ECO:0000313" key="5">
    <source>
        <dbReference type="Proteomes" id="UP001146067"/>
    </source>
</evidence>
<dbReference type="RefSeq" id="WP_270110946.1">
    <property type="nucleotide sequence ID" value="NZ_JAPZVP010000011.1"/>
</dbReference>
<dbReference type="Proteomes" id="UP001146067">
    <property type="component" value="Unassembled WGS sequence"/>
</dbReference>
<dbReference type="Pfam" id="PF00553">
    <property type="entry name" value="CBM_2"/>
    <property type="match status" value="1"/>
</dbReference>
<dbReference type="InterPro" id="IPR001919">
    <property type="entry name" value="CBD2"/>
</dbReference>
<organism evidence="4 5">
    <name type="scientific">Glycomyces luteolus</name>
    <dbReference type="NCBI Taxonomy" id="2670330"/>
    <lineage>
        <taxon>Bacteria</taxon>
        <taxon>Bacillati</taxon>
        <taxon>Actinomycetota</taxon>
        <taxon>Actinomycetes</taxon>
        <taxon>Glycomycetales</taxon>
        <taxon>Glycomycetaceae</taxon>
        <taxon>Glycomyces</taxon>
    </lineage>
</organism>
<sequence>MTIHSIRRARARWLAVAAAVLALLATGLLGAVSAQAAQGCDVDYFVQNQWTGGFTANVTVTNLGETIDGWDVEWAWPEGQRVTHGWNAAFAATGDQVNATNLSWNAKVATGSSVSFGFNGSWAGVNREPFEFRLNGRACDGTVGEPTTSPATPPAGGVSAVEQVAMQPGWNVGNTSDHWERRPPGATR</sequence>
<comment type="caution">
    <text evidence="4">The sequence shown here is derived from an EMBL/GenBank/DDBJ whole genome shotgun (WGS) entry which is preliminary data.</text>
</comment>
<protein>
    <submittedName>
        <fullName evidence="4">Cellulose-binding domain-containing protein</fullName>
    </submittedName>
</protein>
<evidence type="ECO:0000256" key="2">
    <source>
        <dbReference type="SAM" id="SignalP"/>
    </source>
</evidence>
<dbReference type="EMBL" id="JAPZVP010000011">
    <property type="protein sequence ID" value="MDA1360987.1"/>
    <property type="molecule type" value="Genomic_DNA"/>
</dbReference>